<accession>E6UKY5</accession>
<dbReference type="InterPro" id="IPR014001">
    <property type="entry name" value="Helicase_ATP-bd"/>
</dbReference>
<dbReference type="GO" id="GO:0006304">
    <property type="term" value="P:DNA modification"/>
    <property type="evidence" value="ECO:0007669"/>
    <property type="project" value="InterPro"/>
</dbReference>
<dbReference type="Proteomes" id="UP000006919">
    <property type="component" value="Plasmid pRUMAL02"/>
</dbReference>
<dbReference type="PROSITE" id="PS51194">
    <property type="entry name" value="HELICASE_CTER"/>
    <property type="match status" value="1"/>
</dbReference>
<dbReference type="InterPro" id="IPR027417">
    <property type="entry name" value="P-loop_NTPase"/>
</dbReference>
<dbReference type="GO" id="GO:0005829">
    <property type="term" value="C:cytosol"/>
    <property type="evidence" value="ECO:0007669"/>
    <property type="project" value="TreeGrafter"/>
</dbReference>
<dbReference type="Gene3D" id="3.40.50.300">
    <property type="entry name" value="P-loop containing nucleotide triphosphate hydrolases"/>
    <property type="match status" value="2"/>
</dbReference>
<evidence type="ECO:0000313" key="3">
    <source>
        <dbReference type="EMBL" id="ADU24331.1"/>
    </source>
</evidence>
<dbReference type="GO" id="GO:0005524">
    <property type="term" value="F:ATP binding"/>
    <property type="evidence" value="ECO:0007669"/>
    <property type="project" value="InterPro"/>
</dbReference>
<dbReference type="NCBIfam" id="NF008521">
    <property type="entry name" value="PRK11448.1"/>
    <property type="match status" value="1"/>
</dbReference>
<dbReference type="InterPro" id="IPR006935">
    <property type="entry name" value="Helicase/UvrB_N"/>
</dbReference>
<dbReference type="Gene3D" id="3.90.1570.30">
    <property type="match status" value="1"/>
</dbReference>
<dbReference type="PANTHER" id="PTHR47396">
    <property type="entry name" value="TYPE I RESTRICTION ENZYME ECOKI R PROTEIN"/>
    <property type="match status" value="1"/>
</dbReference>
<dbReference type="HOGENOM" id="CLU_007363_0_0_9"/>
<evidence type="ECO:0000259" key="1">
    <source>
        <dbReference type="PROSITE" id="PS51192"/>
    </source>
</evidence>
<dbReference type="SUPFAM" id="SSF52540">
    <property type="entry name" value="P-loop containing nucleoside triphosphate hydrolases"/>
    <property type="match status" value="1"/>
</dbReference>
<dbReference type="GO" id="GO:0009035">
    <property type="term" value="F:type I site-specific deoxyribonuclease activity"/>
    <property type="evidence" value="ECO:0007669"/>
    <property type="project" value="UniProtKB-EC"/>
</dbReference>
<dbReference type="RefSeq" id="WP_013483871.1">
    <property type="nucleotide sequence ID" value="NC_014825.1"/>
</dbReference>
<dbReference type="Pfam" id="PF00271">
    <property type="entry name" value="Helicase_C"/>
    <property type="match status" value="1"/>
</dbReference>
<keyword evidence="3" id="KW-0614">Plasmid</keyword>
<keyword evidence="3" id="KW-0378">Hydrolase</keyword>
<dbReference type="PANTHER" id="PTHR47396:SF1">
    <property type="entry name" value="ATP-DEPENDENT HELICASE IRC3-RELATED"/>
    <property type="match status" value="1"/>
</dbReference>
<dbReference type="SMART" id="SM00487">
    <property type="entry name" value="DEXDc"/>
    <property type="match status" value="1"/>
</dbReference>
<dbReference type="AlphaFoldDB" id="E6UKY5"/>
<dbReference type="OrthoDB" id="9758243at2"/>
<proteinExistence type="predicted"/>
<name>E6UKY5_RUMA7</name>
<feature type="domain" description="Helicase ATP-binding" evidence="1">
    <location>
        <begin position="391"/>
        <end position="575"/>
    </location>
</feature>
<dbReference type="EC" id="3.1.21.3" evidence="3"/>
<evidence type="ECO:0000313" key="4">
    <source>
        <dbReference type="Proteomes" id="UP000006919"/>
    </source>
</evidence>
<dbReference type="REBASE" id="30859">
    <property type="entry name" value="Ral7ORF3907P"/>
</dbReference>
<dbReference type="SMART" id="SM00490">
    <property type="entry name" value="HELICc"/>
    <property type="match status" value="1"/>
</dbReference>
<dbReference type="Pfam" id="PF08463">
    <property type="entry name" value="EcoEI_R_C"/>
    <property type="match status" value="1"/>
</dbReference>
<protein>
    <submittedName>
        <fullName evidence="3">Type I site-specific deoxyribonuclease</fullName>
        <ecNumber evidence="3">3.1.21.3</ecNumber>
    </submittedName>
</protein>
<gene>
    <name evidence="3" type="ordered locus">Rumal_3908</name>
</gene>
<dbReference type="KEGG" id="ral:Rumal_3908"/>
<geneLocation type="plasmid" evidence="3 4">
    <name>pRUMAL02</name>
</geneLocation>
<dbReference type="InterPro" id="IPR013670">
    <property type="entry name" value="EcoEI_R_C_dom"/>
</dbReference>
<dbReference type="EMBL" id="CP002405">
    <property type="protein sequence ID" value="ADU24331.1"/>
    <property type="molecule type" value="Genomic_DNA"/>
</dbReference>
<dbReference type="CDD" id="cd18799">
    <property type="entry name" value="SF2_C_EcoAI-like"/>
    <property type="match status" value="1"/>
</dbReference>
<evidence type="ECO:0000259" key="2">
    <source>
        <dbReference type="PROSITE" id="PS51194"/>
    </source>
</evidence>
<dbReference type="Pfam" id="PF04851">
    <property type="entry name" value="ResIII"/>
    <property type="match status" value="1"/>
</dbReference>
<dbReference type="InterPro" id="IPR050742">
    <property type="entry name" value="Helicase_Restrict-Modif_Enz"/>
</dbReference>
<sequence>MKSNFDFLSKYWGTLAKIGKTAESYLYNDPNACIYKLGMFAERLVQEIFANEGLDEPDYDNTHANRIKILKREGLIDRGGRIDDILYSLRMKRNDAVHKYEDSVDTAKSLLRMAFRLAVWFMEVYGDYSFKAPDFVMPQNEPIPDYESIIKGLEEQLAKAAKAEPVVTATDGSTSKERADKSAEVTEAMELSEAETRIIIDDQLRKYGWEVDTNNLRYSKGTRPQKGRNLAIAEFPTDSTVTKGGYADYALFVGLKLVAIIEAKKASIDIPSVIDYQCKDYARMIKSEHSDYVIKDWNGYKVPFVFATNGRKYLKQIELKSGIWFLDLRDGANTPKALQGWFSPDGLMEMLDKDIASANQTLQNTPYDLLRDPDGLNLREYQIRAIEAAENAIIDGKKTALLSMATGTGKTRTILGMIYRFIKSNRFRRILFLVDRTALGEQAADVFKEVKIEDLMTLDEIYNIKGLDEKEIDKETKIHIATVQSLVKRLIYNEDGTMPSVSDYDLIVVDEAHRGYTLDKELSDDEMLYRNQEDYISKYRTVIEYFDAVKVALTATPALHTTEIFGKPVFTYSYREAVIDGYLVDHDAPHDIHTKLRDNGIEYKKGETLAIYDPNTGEVLNSDELEDDMKFEIDKFNKDVITEKFNLAVFNEIAMDFNPDGEGKTLIYAVDDDHADLIVKILKDIYSKYGIDNDVVKKITGSIEGGNKKKILEAIRQFKNEAYPKVVVTVDLLTTGIDVPEIVNLVFMRRIKSRILFEQMLGRATRLCSKIDKDHFEIYDPVGVYETLEPVSNMKPVTPNPQTTFEDLLNGLRVVEKDKQAYQLSLIIAKLQRKSRKISAKALEQFIYLTGGKDLNAFAKELNDGKVADSTKRALECSEAFAVLDKDRTHRKRPVVIDDHDDEVVSHERGYGKASKPEDYIEAFRKFVVENLNEINALKIVCTRPSELTRATLKELKMELDRHDFTEKQLNTAWNEMTNEDIVADIIAFVRQQAIGSALISHETRVKNAFAKLRQNHKFNKVQLDWLKRIEKVMLEEAVLDEQMFEQGAFKNNGGFKGIDRRFEGQLHEVIMELNQYLYDDGGIVA</sequence>
<dbReference type="CDD" id="cd18032">
    <property type="entry name" value="DEXHc_RE_I_III_res"/>
    <property type="match status" value="1"/>
</dbReference>
<feature type="domain" description="Helicase C-terminal" evidence="2">
    <location>
        <begin position="641"/>
        <end position="809"/>
    </location>
</feature>
<dbReference type="GO" id="GO:0003677">
    <property type="term" value="F:DNA binding"/>
    <property type="evidence" value="ECO:0007669"/>
    <property type="project" value="InterPro"/>
</dbReference>
<dbReference type="InterPro" id="IPR001650">
    <property type="entry name" value="Helicase_C-like"/>
</dbReference>
<reference evidence="4" key="1">
    <citation type="journal article" date="2011" name="J. Bacteriol.">
        <title>Complete genome of the cellulolytic ruminal bacterium Ruminococcus albus 7.</title>
        <authorList>
            <person name="Suen G."/>
            <person name="Stevenson D.M."/>
            <person name="Bruce D.C."/>
            <person name="Chertkov O."/>
            <person name="Copeland A."/>
            <person name="Cheng J.F."/>
            <person name="Detter C."/>
            <person name="Detter J.C."/>
            <person name="Goodwin L.A."/>
            <person name="Han C.S."/>
            <person name="Hauser L.J."/>
            <person name="Ivanova N.N."/>
            <person name="Kyrpides N.C."/>
            <person name="Land M.L."/>
            <person name="Lapidus A."/>
            <person name="Lucas S."/>
            <person name="Ovchinnikova G."/>
            <person name="Pitluck S."/>
            <person name="Tapia R."/>
            <person name="Woyke T."/>
            <person name="Boyum J."/>
            <person name="Mead D."/>
            <person name="Weimer P.J."/>
        </authorList>
    </citation>
    <scope>NUCLEOTIDE SEQUENCE [LARGE SCALE GENOMIC DNA]</scope>
    <source>
        <strain evidence="4">ATCC 27210 / DSM 20455 / JCM 14654 / NCDO 2250 / 7</strain>
        <plasmid evidence="4">pRUMAL02</plasmid>
    </source>
</reference>
<dbReference type="PROSITE" id="PS51192">
    <property type="entry name" value="HELICASE_ATP_BIND_1"/>
    <property type="match status" value="1"/>
</dbReference>
<organism evidence="3 4">
    <name type="scientific">Ruminococcus albus (strain ATCC 27210 / DSM 20455 / JCM 14654 / NCDO 2250 / 7)</name>
    <dbReference type="NCBI Taxonomy" id="697329"/>
    <lineage>
        <taxon>Bacteria</taxon>
        <taxon>Bacillati</taxon>
        <taxon>Bacillota</taxon>
        <taxon>Clostridia</taxon>
        <taxon>Eubacteriales</taxon>
        <taxon>Oscillospiraceae</taxon>
        <taxon>Ruminococcus</taxon>
    </lineage>
</organism>